<gene>
    <name evidence="1" type="ORF">PSON_ATCC_30995.1.T1540133</name>
</gene>
<dbReference type="EMBL" id="CAJJDN010000154">
    <property type="protein sequence ID" value="CAD8124922.1"/>
    <property type="molecule type" value="Genomic_DNA"/>
</dbReference>
<sequence length="223" mass="27152">MDYSQPKIQNFLHIILVQFINLLIIYKYPIEIQQEELVLFRLNHLEKHLQVQVQQQKNFSFQETIAKSLEVININFLDFINILIANYNKFWLNIIYNYYLFFQKLILKQFKSKLYYKFYHKKKSNFFNNNVYNSTNTIIHIKNKNIFFLNCICYQNCQLNYQLNQIFCYGDCYNLKRQIQIFQVKSTSGVEQLFVENKDVQFCNFEQSIGCNNFQLSIYNFLL</sequence>
<comment type="caution">
    <text evidence="1">The sequence shown here is derived from an EMBL/GenBank/DDBJ whole genome shotgun (WGS) entry which is preliminary data.</text>
</comment>
<evidence type="ECO:0000313" key="2">
    <source>
        <dbReference type="Proteomes" id="UP000692954"/>
    </source>
</evidence>
<organism evidence="1 2">
    <name type="scientific">Paramecium sonneborni</name>
    <dbReference type="NCBI Taxonomy" id="65129"/>
    <lineage>
        <taxon>Eukaryota</taxon>
        <taxon>Sar</taxon>
        <taxon>Alveolata</taxon>
        <taxon>Ciliophora</taxon>
        <taxon>Intramacronucleata</taxon>
        <taxon>Oligohymenophorea</taxon>
        <taxon>Peniculida</taxon>
        <taxon>Parameciidae</taxon>
        <taxon>Paramecium</taxon>
    </lineage>
</organism>
<dbReference type="AlphaFoldDB" id="A0A8S1RC83"/>
<protein>
    <submittedName>
        <fullName evidence="1">Uncharacterized protein</fullName>
    </submittedName>
</protein>
<evidence type="ECO:0000313" key="1">
    <source>
        <dbReference type="EMBL" id="CAD8124922.1"/>
    </source>
</evidence>
<reference evidence="1" key="1">
    <citation type="submission" date="2021-01" db="EMBL/GenBank/DDBJ databases">
        <authorList>
            <consortium name="Genoscope - CEA"/>
            <person name="William W."/>
        </authorList>
    </citation>
    <scope>NUCLEOTIDE SEQUENCE</scope>
</reference>
<proteinExistence type="predicted"/>
<name>A0A8S1RC83_9CILI</name>
<dbReference type="Proteomes" id="UP000692954">
    <property type="component" value="Unassembled WGS sequence"/>
</dbReference>
<accession>A0A8S1RC83</accession>
<keyword evidence="2" id="KW-1185">Reference proteome</keyword>